<dbReference type="Proteomes" id="UP000542742">
    <property type="component" value="Unassembled WGS sequence"/>
</dbReference>
<keyword evidence="3" id="KW-1185">Reference proteome</keyword>
<protein>
    <submittedName>
        <fullName evidence="2">Uncharacterized protein</fullName>
    </submittedName>
</protein>
<comment type="caution">
    <text evidence="2">The sequence shown here is derived from an EMBL/GenBank/DDBJ whole genome shotgun (WGS) entry which is preliminary data.</text>
</comment>
<dbReference type="EMBL" id="JACHMF010000001">
    <property type="protein sequence ID" value="MBB4698094.1"/>
    <property type="molecule type" value="Genomic_DNA"/>
</dbReference>
<proteinExistence type="predicted"/>
<evidence type="ECO:0000313" key="2">
    <source>
        <dbReference type="EMBL" id="MBB4698094.1"/>
    </source>
</evidence>
<feature type="transmembrane region" description="Helical" evidence="1">
    <location>
        <begin position="16"/>
        <end position="35"/>
    </location>
</feature>
<accession>A0A7W7G705</accession>
<sequence length="240" mass="26504">MESAVHSFFVSIPQAAALWLVILLAIAVAAVYVALPRSAPPQPLTPAQRDKLRFADEVAVAADRAAATCERLRAEWSAAQEQVDAAWLAFAEADRRARETTRAAAFPLISKRRKPGENADRQRYLHHAAIAACRNREISIAQLNDVLAHRGWNPRLHPVVQEGLLRQAIREHRLSQYEDAQKREQVAWHEAELAAEALRSLRAEATAAVVRAGTAEEPAGDEWFADQWATGEIPAAKAYA</sequence>
<gene>
    <name evidence="2" type="ORF">BKA14_008242</name>
</gene>
<keyword evidence="1" id="KW-1133">Transmembrane helix</keyword>
<evidence type="ECO:0000256" key="1">
    <source>
        <dbReference type="SAM" id="Phobius"/>
    </source>
</evidence>
<organism evidence="2 3">
    <name type="scientific">Paractinoplanes abujensis</name>
    <dbReference type="NCBI Taxonomy" id="882441"/>
    <lineage>
        <taxon>Bacteria</taxon>
        <taxon>Bacillati</taxon>
        <taxon>Actinomycetota</taxon>
        <taxon>Actinomycetes</taxon>
        <taxon>Micromonosporales</taxon>
        <taxon>Micromonosporaceae</taxon>
        <taxon>Paractinoplanes</taxon>
    </lineage>
</organism>
<reference evidence="2 3" key="1">
    <citation type="submission" date="2020-08" db="EMBL/GenBank/DDBJ databases">
        <title>Sequencing the genomes of 1000 actinobacteria strains.</title>
        <authorList>
            <person name="Klenk H.-P."/>
        </authorList>
    </citation>
    <scope>NUCLEOTIDE SEQUENCE [LARGE SCALE GENOMIC DNA]</scope>
    <source>
        <strain evidence="2 3">DSM 45518</strain>
    </source>
</reference>
<dbReference type="RefSeq" id="WP_184956141.1">
    <property type="nucleotide sequence ID" value="NZ_BOMC01000025.1"/>
</dbReference>
<keyword evidence="1" id="KW-0472">Membrane</keyword>
<name>A0A7W7G705_9ACTN</name>
<evidence type="ECO:0000313" key="3">
    <source>
        <dbReference type="Proteomes" id="UP000542742"/>
    </source>
</evidence>
<dbReference type="AlphaFoldDB" id="A0A7W7G705"/>
<keyword evidence="1" id="KW-0812">Transmembrane</keyword>